<dbReference type="GO" id="GO:0016020">
    <property type="term" value="C:membrane"/>
    <property type="evidence" value="ECO:0007669"/>
    <property type="project" value="UniProtKB-SubCell"/>
</dbReference>
<dbReference type="InterPro" id="IPR019758">
    <property type="entry name" value="Pept_S26A_signal_pept_1_CS"/>
</dbReference>
<feature type="active site" evidence="7">
    <location>
        <position position="40"/>
    </location>
</feature>
<dbReference type="PRINTS" id="PR00727">
    <property type="entry name" value="LEADERPTASE"/>
</dbReference>
<evidence type="ECO:0000256" key="5">
    <source>
        <dbReference type="ARBA" id="ARBA00022670"/>
    </source>
</evidence>
<dbReference type="CDD" id="cd06530">
    <property type="entry name" value="S26_SPase_I"/>
    <property type="match status" value="1"/>
</dbReference>
<reference evidence="11 12" key="1">
    <citation type="submission" date="2020-08" db="EMBL/GenBank/DDBJ databases">
        <title>Genome sequencing of Purple Non-Sulfur Bacteria from various extreme environments.</title>
        <authorList>
            <person name="Mayer M."/>
        </authorList>
    </citation>
    <scope>NUCLEOTIDE SEQUENCE [LARGE SCALE GENOMIC DNA]</scope>
    <source>
        <strain evidence="11 12">JA135</strain>
    </source>
</reference>
<evidence type="ECO:0000256" key="8">
    <source>
        <dbReference type="RuleBase" id="RU003993"/>
    </source>
</evidence>
<dbReference type="PROSITE" id="PS00501">
    <property type="entry name" value="SPASE_I_1"/>
    <property type="match status" value="1"/>
</dbReference>
<keyword evidence="8" id="KW-1133">Transmembrane helix</keyword>
<evidence type="ECO:0000256" key="1">
    <source>
        <dbReference type="ARBA" id="ARBA00000677"/>
    </source>
</evidence>
<dbReference type="PROSITE" id="PS00760">
    <property type="entry name" value="SPASE_I_2"/>
    <property type="match status" value="1"/>
</dbReference>
<dbReference type="EC" id="3.4.21.89" evidence="3 8"/>
<comment type="similarity">
    <text evidence="2 9">Belongs to the peptidase S26 family.</text>
</comment>
<keyword evidence="12" id="KW-1185">Reference proteome</keyword>
<dbReference type="PANTHER" id="PTHR43390:SF1">
    <property type="entry name" value="CHLOROPLAST PROCESSING PEPTIDASE"/>
    <property type="match status" value="1"/>
</dbReference>
<dbReference type="NCBIfam" id="TIGR02227">
    <property type="entry name" value="sigpep_I_bact"/>
    <property type="match status" value="1"/>
</dbReference>
<dbReference type="GO" id="GO:0004252">
    <property type="term" value="F:serine-type endopeptidase activity"/>
    <property type="evidence" value="ECO:0007669"/>
    <property type="project" value="InterPro"/>
</dbReference>
<dbReference type="InterPro" id="IPR036286">
    <property type="entry name" value="LexA/Signal_pep-like_sf"/>
</dbReference>
<evidence type="ECO:0000256" key="6">
    <source>
        <dbReference type="ARBA" id="ARBA00022801"/>
    </source>
</evidence>
<dbReference type="AlphaFoldDB" id="A0A7W6S211"/>
<feature type="active site" evidence="7">
    <location>
        <position position="101"/>
    </location>
</feature>
<evidence type="ECO:0000313" key="11">
    <source>
        <dbReference type="EMBL" id="MBB4286704.1"/>
    </source>
</evidence>
<dbReference type="PROSITE" id="PS00761">
    <property type="entry name" value="SPASE_I_3"/>
    <property type="match status" value="1"/>
</dbReference>
<keyword evidence="5 8" id="KW-0645">Protease</keyword>
<proteinExistence type="inferred from homology"/>
<dbReference type="InterPro" id="IPR019533">
    <property type="entry name" value="Peptidase_S26"/>
</dbReference>
<keyword evidence="8" id="KW-0812">Transmembrane</keyword>
<evidence type="ECO:0000256" key="9">
    <source>
        <dbReference type="RuleBase" id="RU362042"/>
    </source>
</evidence>
<dbReference type="SUPFAM" id="SSF51306">
    <property type="entry name" value="LexA/Signal peptidase"/>
    <property type="match status" value="1"/>
</dbReference>
<dbReference type="Proteomes" id="UP000555728">
    <property type="component" value="Unassembled WGS sequence"/>
</dbReference>
<name>A0A7W6S211_9PROT</name>
<keyword evidence="8" id="KW-0472">Membrane</keyword>
<protein>
    <recommendedName>
        <fullName evidence="4 8">Signal peptidase I</fullName>
        <ecNumber evidence="3 8">3.4.21.89</ecNumber>
    </recommendedName>
</protein>
<evidence type="ECO:0000256" key="2">
    <source>
        <dbReference type="ARBA" id="ARBA00009370"/>
    </source>
</evidence>
<evidence type="ECO:0000256" key="4">
    <source>
        <dbReference type="ARBA" id="ARBA00019232"/>
    </source>
</evidence>
<feature type="domain" description="Peptidase S26" evidence="10">
    <location>
        <begin position="11"/>
        <end position="216"/>
    </location>
</feature>
<dbReference type="Pfam" id="PF10502">
    <property type="entry name" value="Peptidase_S26"/>
    <property type="match status" value="1"/>
</dbReference>
<comment type="caution">
    <text evidence="11">The sequence shown here is derived from an EMBL/GenBank/DDBJ whole genome shotgun (WGS) entry which is preliminary data.</text>
</comment>
<comment type="catalytic activity">
    <reaction evidence="1 8">
        <text>Cleavage of hydrophobic, N-terminal signal or leader sequences from secreted and periplasmic proteins.</text>
        <dbReference type="EC" id="3.4.21.89"/>
    </reaction>
</comment>
<sequence>MQKKKTGGFGETIRTVIYAVLIAIVIRTVAFEPFNIPSASMVPTLLIGDYLFVSKFSYGYSRHSLPFSFPPFSGRILASEPERGDVAVFKLPSDPSVDYIKRIIGLPGDRIQMVGGVLHINGRPAPRERLQDAVWHDQAGSVHRSPRYRETLPNGRSHVILEDRRDTGPLDDTREFTVPEGHYFMMGDNRDNSADSRADVGFVPFENLVGRADLLFFSTDGSAALWEVWKWPLAIRVDRLFNTVE</sequence>
<dbReference type="RefSeq" id="WP_184435797.1">
    <property type="nucleotide sequence ID" value="NZ_JACIGI010000020.1"/>
</dbReference>
<dbReference type="InterPro" id="IPR019757">
    <property type="entry name" value="Pept_S26A_signal_pept_1_Lys-AS"/>
</dbReference>
<evidence type="ECO:0000256" key="7">
    <source>
        <dbReference type="PIRSR" id="PIRSR600223-1"/>
    </source>
</evidence>
<keyword evidence="6 8" id="KW-0378">Hydrolase</keyword>
<accession>A0A7W6S211</accession>
<dbReference type="GO" id="GO:0009003">
    <property type="term" value="F:signal peptidase activity"/>
    <property type="evidence" value="ECO:0007669"/>
    <property type="project" value="UniProtKB-EC"/>
</dbReference>
<evidence type="ECO:0000313" key="12">
    <source>
        <dbReference type="Proteomes" id="UP000555728"/>
    </source>
</evidence>
<dbReference type="InterPro" id="IPR000223">
    <property type="entry name" value="Pept_S26A_signal_pept_1"/>
</dbReference>
<feature type="transmembrane region" description="Helical" evidence="8">
    <location>
        <begin position="12"/>
        <end position="30"/>
    </location>
</feature>
<organism evidence="11 12">
    <name type="scientific">Roseospira goensis</name>
    <dbReference type="NCBI Taxonomy" id="391922"/>
    <lineage>
        <taxon>Bacteria</taxon>
        <taxon>Pseudomonadati</taxon>
        <taxon>Pseudomonadota</taxon>
        <taxon>Alphaproteobacteria</taxon>
        <taxon>Rhodospirillales</taxon>
        <taxon>Rhodospirillaceae</taxon>
        <taxon>Roseospira</taxon>
    </lineage>
</organism>
<dbReference type="EMBL" id="JACIGI010000020">
    <property type="protein sequence ID" value="MBB4286704.1"/>
    <property type="molecule type" value="Genomic_DNA"/>
</dbReference>
<gene>
    <name evidence="11" type="ORF">GGD88_002441</name>
</gene>
<dbReference type="InterPro" id="IPR019756">
    <property type="entry name" value="Pept_S26A_signal_pept_1_Ser-AS"/>
</dbReference>
<comment type="subcellular location">
    <subcellularLocation>
        <location evidence="9">Membrane</location>
        <topology evidence="9">Single-pass type II membrane protein</topology>
    </subcellularLocation>
</comment>
<evidence type="ECO:0000259" key="10">
    <source>
        <dbReference type="Pfam" id="PF10502"/>
    </source>
</evidence>
<dbReference type="GO" id="GO:0006465">
    <property type="term" value="P:signal peptide processing"/>
    <property type="evidence" value="ECO:0007669"/>
    <property type="project" value="InterPro"/>
</dbReference>
<evidence type="ECO:0000256" key="3">
    <source>
        <dbReference type="ARBA" id="ARBA00013208"/>
    </source>
</evidence>
<dbReference type="PANTHER" id="PTHR43390">
    <property type="entry name" value="SIGNAL PEPTIDASE I"/>
    <property type="match status" value="1"/>
</dbReference>
<dbReference type="Gene3D" id="2.10.109.10">
    <property type="entry name" value="Umud Fragment, subunit A"/>
    <property type="match status" value="1"/>
</dbReference>